<dbReference type="SUPFAM" id="SSF144083">
    <property type="entry name" value="Magnesium transport protein CorA, transmembrane region"/>
    <property type="match status" value="1"/>
</dbReference>
<dbReference type="InterPro" id="IPR045861">
    <property type="entry name" value="CorA_cytoplasmic_dom"/>
</dbReference>
<dbReference type="Pfam" id="PF01544">
    <property type="entry name" value="CorA"/>
    <property type="match status" value="1"/>
</dbReference>
<feature type="compositionally biased region" description="Basic residues" evidence="9">
    <location>
        <begin position="9"/>
        <end position="19"/>
    </location>
</feature>
<evidence type="ECO:0000256" key="8">
    <source>
        <dbReference type="RuleBase" id="RU362010"/>
    </source>
</evidence>
<dbReference type="RefSeq" id="WP_377833288.1">
    <property type="nucleotide sequence ID" value="NZ_JBHRSK010000007.1"/>
</dbReference>
<evidence type="ECO:0000256" key="1">
    <source>
        <dbReference type="ARBA" id="ARBA00004651"/>
    </source>
</evidence>
<evidence type="ECO:0000313" key="10">
    <source>
        <dbReference type="EMBL" id="MFC2968590.1"/>
    </source>
</evidence>
<dbReference type="PANTHER" id="PTHR46494">
    <property type="entry name" value="CORA FAMILY METAL ION TRANSPORTER (EUROFUNG)"/>
    <property type="match status" value="1"/>
</dbReference>
<dbReference type="PANTHER" id="PTHR46494:SF1">
    <property type="entry name" value="CORA FAMILY METAL ION TRANSPORTER (EUROFUNG)"/>
    <property type="match status" value="1"/>
</dbReference>
<feature type="transmembrane region" description="Helical" evidence="8">
    <location>
        <begin position="337"/>
        <end position="356"/>
    </location>
</feature>
<keyword evidence="8" id="KW-0460">Magnesium</keyword>
<feature type="region of interest" description="Disordered" evidence="9">
    <location>
        <begin position="366"/>
        <end position="393"/>
    </location>
</feature>
<comment type="function">
    <text evidence="8">Mediates influx of magnesium ions.</text>
</comment>
<keyword evidence="4 8" id="KW-1003">Cell membrane</keyword>
<comment type="similarity">
    <text evidence="2 8">Belongs to the CorA metal ion transporter (MIT) (TC 1.A.35) family.</text>
</comment>
<dbReference type="InterPro" id="IPR004488">
    <property type="entry name" value="Mg/Co-transport_prot_CorA"/>
</dbReference>
<proteinExistence type="inferred from homology"/>
<accession>A0ABV7AIA3</accession>
<keyword evidence="11" id="KW-1185">Reference proteome</keyword>
<keyword evidence="8" id="KW-0406">Ion transport</keyword>
<gene>
    <name evidence="8 10" type="primary">corA</name>
    <name evidence="10" type="ORF">ACFOES_10830</name>
</gene>
<evidence type="ECO:0000256" key="4">
    <source>
        <dbReference type="ARBA" id="ARBA00022475"/>
    </source>
</evidence>
<protein>
    <recommendedName>
        <fullName evidence="8">Magnesium transport protein CorA</fullName>
    </recommendedName>
</protein>
<organism evidence="10 11">
    <name type="scientific">Acidimangrovimonas pyrenivorans</name>
    <dbReference type="NCBI Taxonomy" id="2030798"/>
    <lineage>
        <taxon>Bacteria</taxon>
        <taxon>Pseudomonadati</taxon>
        <taxon>Pseudomonadota</taxon>
        <taxon>Alphaproteobacteria</taxon>
        <taxon>Rhodobacterales</taxon>
        <taxon>Paracoccaceae</taxon>
        <taxon>Acidimangrovimonas</taxon>
    </lineage>
</organism>
<dbReference type="SUPFAM" id="SSF143865">
    <property type="entry name" value="CorA soluble domain-like"/>
    <property type="match status" value="1"/>
</dbReference>
<keyword evidence="6 8" id="KW-1133">Transmembrane helix</keyword>
<evidence type="ECO:0000256" key="9">
    <source>
        <dbReference type="SAM" id="MobiDB-lite"/>
    </source>
</evidence>
<dbReference type="Proteomes" id="UP001595443">
    <property type="component" value="Unassembled WGS sequence"/>
</dbReference>
<dbReference type="CDD" id="cd12828">
    <property type="entry name" value="TmCorA-like_1"/>
    <property type="match status" value="1"/>
</dbReference>
<dbReference type="EMBL" id="JBHRSK010000007">
    <property type="protein sequence ID" value="MFC2968590.1"/>
    <property type="molecule type" value="Genomic_DNA"/>
</dbReference>
<dbReference type="InterPro" id="IPR045863">
    <property type="entry name" value="CorA_TM1_TM2"/>
</dbReference>
<evidence type="ECO:0000256" key="6">
    <source>
        <dbReference type="ARBA" id="ARBA00022989"/>
    </source>
</evidence>
<keyword evidence="5 8" id="KW-0812">Transmembrane</keyword>
<comment type="caution">
    <text evidence="10">The sequence shown here is derived from an EMBL/GenBank/DDBJ whole genome shotgun (WGS) entry which is preliminary data.</text>
</comment>
<dbReference type="Gene3D" id="1.20.58.340">
    <property type="entry name" value="Magnesium transport protein CorA, transmembrane region"/>
    <property type="match status" value="2"/>
</dbReference>
<keyword evidence="7 8" id="KW-0472">Membrane</keyword>
<sequence>MSSTGKTSPHGKRHRRRPSRAPAGAPPGRIVPQPGAAPTRLRLTRFTPDMLSHAVDLDAGLAKGLPGGLWIDIAGLADHTRIEALCSRLGLHPLSVADIFNTGQRPKTEVYDGYVHVVLRQPHAVAPYEDEQLTLILGEGFVLTVQETPDDCFDPVRQRLEAGGPRIRDSAGYLAYALIDALIDSYYPLLESYGEHTEDLEDRILMAPADGTVGEIHRLRRELLALRHTLWPQREAVGALLRHDVPFVTDAVRTYLRDCADHSFQLMDMLEVYREVAQGLVDLHLSSLSNRMNEVMKVLTVIATIFIPMTFIAGLYGMNFDRASPFNMPELGWRYGYFFALGLMGLSAAAMLALFYRHGWIGGRKGAQPPAPGTARPPGEDKAPPAGGRPGAK</sequence>
<evidence type="ECO:0000256" key="2">
    <source>
        <dbReference type="ARBA" id="ARBA00009765"/>
    </source>
</evidence>
<feature type="region of interest" description="Disordered" evidence="9">
    <location>
        <begin position="1"/>
        <end position="37"/>
    </location>
</feature>
<dbReference type="Gene3D" id="3.30.460.20">
    <property type="entry name" value="CorA soluble domain-like"/>
    <property type="match status" value="1"/>
</dbReference>
<comment type="subcellular location">
    <subcellularLocation>
        <location evidence="1">Cell membrane</location>
        <topology evidence="1">Multi-pass membrane protein</topology>
    </subcellularLocation>
    <subcellularLocation>
        <location evidence="8">Membrane</location>
        <topology evidence="8">Multi-pass membrane protein</topology>
    </subcellularLocation>
</comment>
<keyword evidence="3 8" id="KW-0813">Transport</keyword>
<evidence type="ECO:0000313" key="11">
    <source>
        <dbReference type="Proteomes" id="UP001595443"/>
    </source>
</evidence>
<name>A0ABV7AIA3_9RHOB</name>
<evidence type="ECO:0000256" key="3">
    <source>
        <dbReference type="ARBA" id="ARBA00022448"/>
    </source>
</evidence>
<evidence type="ECO:0000256" key="5">
    <source>
        <dbReference type="ARBA" id="ARBA00022692"/>
    </source>
</evidence>
<reference evidence="11" key="1">
    <citation type="journal article" date="2019" name="Int. J. Syst. Evol. Microbiol.">
        <title>The Global Catalogue of Microorganisms (GCM) 10K type strain sequencing project: providing services to taxonomists for standard genome sequencing and annotation.</title>
        <authorList>
            <consortium name="The Broad Institute Genomics Platform"/>
            <consortium name="The Broad Institute Genome Sequencing Center for Infectious Disease"/>
            <person name="Wu L."/>
            <person name="Ma J."/>
        </authorList>
    </citation>
    <scope>NUCLEOTIDE SEQUENCE [LARGE SCALE GENOMIC DNA]</scope>
    <source>
        <strain evidence="11">KCTC 62192</strain>
    </source>
</reference>
<evidence type="ECO:0000256" key="7">
    <source>
        <dbReference type="ARBA" id="ARBA00023136"/>
    </source>
</evidence>
<dbReference type="InterPro" id="IPR002523">
    <property type="entry name" value="MgTranspt_CorA/ZnTranspt_ZntB"/>
</dbReference>
<feature type="transmembrane region" description="Helical" evidence="8">
    <location>
        <begin position="298"/>
        <end position="317"/>
    </location>
</feature>
<dbReference type="NCBIfam" id="TIGR00383">
    <property type="entry name" value="corA"/>
    <property type="match status" value="1"/>
</dbReference>